<proteinExistence type="predicted"/>
<keyword evidence="3" id="KW-1185">Reference proteome</keyword>
<comment type="caution">
    <text evidence="2">The sequence shown here is derived from an EMBL/GenBank/DDBJ whole genome shotgun (WGS) entry which is preliminary data.</text>
</comment>
<dbReference type="AlphaFoldDB" id="A0A834J9F9"/>
<evidence type="ECO:0000313" key="3">
    <source>
        <dbReference type="Proteomes" id="UP000614350"/>
    </source>
</evidence>
<protein>
    <submittedName>
        <fullName evidence="2">Uncharacterized protein</fullName>
    </submittedName>
</protein>
<reference evidence="2" key="1">
    <citation type="journal article" date="2020" name="G3 (Bethesda)">
        <title>High-Quality Assemblies for Three Invasive Social Wasps from the &lt;i&gt;Vespula&lt;/i&gt; Genus.</title>
        <authorList>
            <person name="Harrop T.W.R."/>
            <person name="Guhlin J."/>
            <person name="McLaughlin G.M."/>
            <person name="Permina E."/>
            <person name="Stockwell P."/>
            <person name="Gilligan J."/>
            <person name="Le Lec M.F."/>
            <person name="Gruber M.A.M."/>
            <person name="Quinn O."/>
            <person name="Lovegrove M."/>
            <person name="Duncan E.J."/>
            <person name="Remnant E.J."/>
            <person name="Van Eeckhoven J."/>
            <person name="Graham B."/>
            <person name="Knapp R.A."/>
            <person name="Langford K.W."/>
            <person name="Kronenberg Z."/>
            <person name="Press M.O."/>
            <person name="Eacker S.M."/>
            <person name="Wilson-Rankin E.E."/>
            <person name="Purcell J."/>
            <person name="Lester P.J."/>
            <person name="Dearden P.K."/>
        </authorList>
    </citation>
    <scope>NUCLEOTIDE SEQUENCE</scope>
    <source>
        <strain evidence="2">Marl-1</strain>
    </source>
</reference>
<feature type="compositionally biased region" description="Low complexity" evidence="1">
    <location>
        <begin position="44"/>
        <end position="66"/>
    </location>
</feature>
<dbReference type="EMBL" id="JACSEA010000016">
    <property type="protein sequence ID" value="KAF7384411.1"/>
    <property type="molecule type" value="Genomic_DNA"/>
</dbReference>
<dbReference type="Proteomes" id="UP000614350">
    <property type="component" value="Unassembled WGS sequence"/>
</dbReference>
<evidence type="ECO:0000256" key="1">
    <source>
        <dbReference type="SAM" id="MobiDB-lite"/>
    </source>
</evidence>
<sequence>MVVKQLSFSIYRDKQKVFLAGPKMFLNSVRDAGASEIEDDRDQTMLMTTKTKTTPTTPTSTTTTPTTMTTRYKTVKTNNNKNEVMTILANLKIGNNLDQKTEQMLIDDILNIVL</sequence>
<organism evidence="2 3">
    <name type="scientific">Vespula vulgaris</name>
    <name type="common">Yellow jacket</name>
    <name type="synonym">Wasp</name>
    <dbReference type="NCBI Taxonomy" id="7454"/>
    <lineage>
        <taxon>Eukaryota</taxon>
        <taxon>Metazoa</taxon>
        <taxon>Ecdysozoa</taxon>
        <taxon>Arthropoda</taxon>
        <taxon>Hexapoda</taxon>
        <taxon>Insecta</taxon>
        <taxon>Pterygota</taxon>
        <taxon>Neoptera</taxon>
        <taxon>Endopterygota</taxon>
        <taxon>Hymenoptera</taxon>
        <taxon>Apocrita</taxon>
        <taxon>Aculeata</taxon>
        <taxon>Vespoidea</taxon>
        <taxon>Vespidae</taxon>
        <taxon>Vespinae</taxon>
        <taxon>Vespula</taxon>
    </lineage>
</organism>
<gene>
    <name evidence="2" type="ORF">HZH66_012661</name>
</gene>
<feature type="region of interest" description="Disordered" evidence="1">
    <location>
        <begin position="40"/>
        <end position="66"/>
    </location>
</feature>
<evidence type="ECO:0000313" key="2">
    <source>
        <dbReference type="EMBL" id="KAF7384411.1"/>
    </source>
</evidence>
<name>A0A834J9F9_VESVU</name>
<accession>A0A834J9F9</accession>